<dbReference type="Pfam" id="PF02449">
    <property type="entry name" value="Glyco_hydro_42"/>
    <property type="match status" value="1"/>
</dbReference>
<dbReference type="EMBL" id="JACRTP010000003">
    <property type="protein sequence ID" value="MBC8628875.1"/>
    <property type="molecule type" value="Genomic_DNA"/>
</dbReference>
<dbReference type="InterPro" id="IPR013529">
    <property type="entry name" value="Glyco_hydro_42_N"/>
</dbReference>
<dbReference type="InterPro" id="IPR003476">
    <property type="entry name" value="Glyco_hydro_42"/>
</dbReference>
<evidence type="ECO:0000259" key="10">
    <source>
        <dbReference type="Pfam" id="PF08532"/>
    </source>
</evidence>
<evidence type="ECO:0000256" key="2">
    <source>
        <dbReference type="ARBA" id="ARBA00005940"/>
    </source>
</evidence>
<dbReference type="InterPro" id="IPR013738">
    <property type="entry name" value="Beta_galactosidase_Trimer"/>
</dbReference>
<proteinExistence type="inferred from homology"/>
<dbReference type="PANTHER" id="PTHR36447:SF2">
    <property type="entry name" value="BETA-GALACTOSIDASE YESZ"/>
    <property type="match status" value="1"/>
</dbReference>
<accession>A0ABR7PDL6</accession>
<name>A0ABR7PDL6_9FIRM</name>
<evidence type="ECO:0000256" key="7">
    <source>
        <dbReference type="ARBA" id="ARBA00023295"/>
    </source>
</evidence>
<keyword evidence="4" id="KW-0479">Metal-binding</keyword>
<dbReference type="SUPFAM" id="SSF51445">
    <property type="entry name" value="(Trans)glycosidases"/>
    <property type="match status" value="1"/>
</dbReference>
<comment type="catalytic activity">
    <reaction evidence="1 8">
        <text>Hydrolysis of terminal non-reducing beta-D-galactose residues in beta-D-galactosides.</text>
        <dbReference type="EC" id="3.2.1.23"/>
    </reaction>
</comment>
<evidence type="ECO:0000256" key="1">
    <source>
        <dbReference type="ARBA" id="ARBA00001412"/>
    </source>
</evidence>
<dbReference type="RefSeq" id="WP_187558708.1">
    <property type="nucleotide sequence ID" value="NZ_JACRTP010000003.1"/>
</dbReference>
<reference evidence="11 12" key="1">
    <citation type="submission" date="2020-08" db="EMBL/GenBank/DDBJ databases">
        <title>Genome public.</title>
        <authorList>
            <person name="Liu C."/>
            <person name="Sun Q."/>
        </authorList>
    </citation>
    <scope>NUCLEOTIDE SEQUENCE [LARGE SCALE GENOMIC DNA]</scope>
    <source>
        <strain evidence="11 12">3_YM_SP_D4_24.mj</strain>
    </source>
</reference>
<dbReference type="InterPro" id="IPR029062">
    <property type="entry name" value="Class_I_gatase-like"/>
</dbReference>
<dbReference type="Proteomes" id="UP000661649">
    <property type="component" value="Unassembled WGS sequence"/>
</dbReference>
<keyword evidence="7 8" id="KW-0326">Glycosidase</keyword>
<dbReference type="PIRSF" id="PIRSF001084">
    <property type="entry name" value="B-galactosidase"/>
    <property type="match status" value="1"/>
</dbReference>
<gene>
    <name evidence="11" type="ORF">H8712_09670</name>
</gene>
<evidence type="ECO:0000256" key="3">
    <source>
        <dbReference type="ARBA" id="ARBA00012756"/>
    </source>
</evidence>
<dbReference type="InterPro" id="IPR017853">
    <property type="entry name" value="GH"/>
</dbReference>
<evidence type="ECO:0000259" key="9">
    <source>
        <dbReference type="Pfam" id="PF02449"/>
    </source>
</evidence>
<evidence type="ECO:0000256" key="6">
    <source>
        <dbReference type="ARBA" id="ARBA00022833"/>
    </source>
</evidence>
<comment type="similarity">
    <text evidence="2 8">Belongs to the glycosyl hydrolase 42 family.</text>
</comment>
<sequence length="649" mass="74864">MWLGVDYYPEQWHADMLEQDLDTIVELGCNVIRIAEFSWHLMEKREGQYDFSFFDHVIEKAKERNLKIIMGTPTATIPAWLAAKYPDIVSEFEGGKKRTFGGRHVYCFNSPRMYEYSEKIVRKLVEHYKEETSIVAWQIDNEIGHEGSDVCYCKNCQKKFQSYLSEKFAGNIDRLNETYGTTFWSQEYNDFSEIPIPMETITTHNPALRQDWERFRSQSIVDFMEFQANLVREIIPDAVVMHDFPGGGLGKHVDYSKVAKSLNQVAYNNYPVWGGQKEPIQPHEIAFGLDYIRGLKGENFWITEAIMGAQGHDVTGFLPRPNQAKMWSYQSMAHGADSLMYFRYRGATKGAEQFCYGVIDADNVKRRKFYEVQSFFRDISNYKEAMEAPIKNEVAIVYDYDSLASFRIQRQSILLDSSVEMQKFYKSFHDQNVGVDVIPEDRDFSDYKVVILPQMIITKPEMEKRIHEFVKNGGTVVVTYRHAVKDVDNNIPFGETMPVHYGDLTGLSVEETESLQDYEAFPVIGTGEFEGISGKGGIFRDMIQVKDAEVLFHYGDQFYEEFAAITRKKTENGTTYYVGCGLEEKITNLLMEHIMKECEIKMTPSEEGVEIVTRGNETQKVVMYINHNAHEVKQGEITLAPFECKIVSL</sequence>
<dbReference type="CDD" id="cd03143">
    <property type="entry name" value="A4_beta-galactosidase_middle_domain"/>
    <property type="match status" value="1"/>
</dbReference>
<evidence type="ECO:0000256" key="4">
    <source>
        <dbReference type="ARBA" id="ARBA00022723"/>
    </source>
</evidence>
<feature type="domain" description="Glycoside hydrolase family 42 N-terminal" evidence="9">
    <location>
        <begin position="6"/>
        <end position="380"/>
    </location>
</feature>
<feature type="domain" description="Beta-galactosidase trimerisation" evidence="10">
    <location>
        <begin position="393"/>
        <end position="600"/>
    </location>
</feature>
<keyword evidence="6" id="KW-0862">Zinc</keyword>
<dbReference type="Gene3D" id="3.40.50.880">
    <property type="match status" value="1"/>
</dbReference>
<organism evidence="11 12">
    <name type="scientific">Blautia stercoris</name>
    <dbReference type="NCBI Taxonomy" id="871664"/>
    <lineage>
        <taxon>Bacteria</taxon>
        <taxon>Bacillati</taxon>
        <taxon>Bacillota</taxon>
        <taxon>Clostridia</taxon>
        <taxon>Lachnospirales</taxon>
        <taxon>Lachnospiraceae</taxon>
        <taxon>Blautia</taxon>
    </lineage>
</organism>
<dbReference type="Gene3D" id="3.20.20.80">
    <property type="entry name" value="Glycosidases"/>
    <property type="match status" value="1"/>
</dbReference>
<dbReference type="SUPFAM" id="SSF52317">
    <property type="entry name" value="Class I glutamine amidotransferase-like"/>
    <property type="match status" value="1"/>
</dbReference>
<evidence type="ECO:0000256" key="5">
    <source>
        <dbReference type="ARBA" id="ARBA00022801"/>
    </source>
</evidence>
<dbReference type="EC" id="3.2.1.23" evidence="3 8"/>
<evidence type="ECO:0000313" key="12">
    <source>
        <dbReference type="Proteomes" id="UP000661649"/>
    </source>
</evidence>
<comment type="caution">
    <text evidence="11">The sequence shown here is derived from an EMBL/GenBank/DDBJ whole genome shotgun (WGS) entry which is preliminary data.</text>
</comment>
<dbReference type="PANTHER" id="PTHR36447">
    <property type="entry name" value="BETA-GALACTOSIDASE GANA"/>
    <property type="match status" value="1"/>
</dbReference>
<evidence type="ECO:0000313" key="11">
    <source>
        <dbReference type="EMBL" id="MBC8628875.1"/>
    </source>
</evidence>
<protein>
    <recommendedName>
        <fullName evidence="3 8">Beta-galactosidase</fullName>
        <shortName evidence="8">Beta-gal</shortName>
        <ecNumber evidence="3 8">3.2.1.23</ecNumber>
    </recommendedName>
</protein>
<evidence type="ECO:0000256" key="8">
    <source>
        <dbReference type="PIRNR" id="PIRNR001084"/>
    </source>
</evidence>
<keyword evidence="12" id="KW-1185">Reference proteome</keyword>
<keyword evidence="5 8" id="KW-0378">Hydrolase</keyword>
<dbReference type="Pfam" id="PF08532">
    <property type="entry name" value="Glyco_hydro_42M"/>
    <property type="match status" value="1"/>
</dbReference>